<keyword evidence="2" id="KW-0238">DNA-binding</keyword>
<evidence type="ECO:0000256" key="3">
    <source>
        <dbReference type="ARBA" id="ARBA00023163"/>
    </source>
</evidence>
<dbReference type="InterPro" id="IPR000843">
    <property type="entry name" value="HTH_LacI"/>
</dbReference>
<evidence type="ECO:0000313" key="6">
    <source>
        <dbReference type="Proteomes" id="UP000248614"/>
    </source>
</evidence>
<dbReference type="Pfam" id="PF13377">
    <property type="entry name" value="Peripla_BP_3"/>
    <property type="match status" value="1"/>
</dbReference>
<gene>
    <name evidence="5" type="ORF">DI632_00540</name>
</gene>
<evidence type="ECO:0000256" key="2">
    <source>
        <dbReference type="ARBA" id="ARBA00023125"/>
    </source>
</evidence>
<dbReference type="SUPFAM" id="SSF47413">
    <property type="entry name" value="lambda repressor-like DNA-binding domains"/>
    <property type="match status" value="1"/>
</dbReference>
<feature type="domain" description="HTH lacI-type" evidence="4">
    <location>
        <begin position="38"/>
        <end position="93"/>
    </location>
</feature>
<keyword evidence="1" id="KW-0805">Transcription regulation</keyword>
<dbReference type="Gene3D" id="1.10.260.40">
    <property type="entry name" value="lambda repressor-like DNA-binding domains"/>
    <property type="match status" value="1"/>
</dbReference>
<keyword evidence="3" id="KW-0804">Transcription</keyword>
<comment type="caution">
    <text evidence="5">The sequence shown here is derived from an EMBL/GenBank/DDBJ whole genome shotgun (WGS) entry which is preliminary data.</text>
</comment>
<dbReference type="SUPFAM" id="SSF53822">
    <property type="entry name" value="Periplasmic binding protein-like I"/>
    <property type="match status" value="1"/>
</dbReference>
<sequence>MCLSLNIGGCRCQGGGLGRRRTVEQPPGEDIMARAKRATLKSIASDLGVTHTSVSNAWNNPAKVSKELRDRIFAHAAQVHYEGPNPAARSLRTGRCGAIGVLFNDQLSYAFTDAHDIAFLRGISSVCEEEGANIVLIPLKDRHPERFDNLTAIVDGYILNAPYRSHPTIRKALARGLPTVVVDFDAPELPSVLTNDRAMMRETVSHLLALGHRQIAIVTFPWSQDHGDVFTLGHDVSDENHVVHERVLGCRDAFDAAGVAPEGVLVCETPNDEDGGQRAVDRLLRRRHDLTAMVCFSDRLAHGVVARCQALGLSVPRRMSVTGYDGIDPPGRPPDGMKLTTVRQNAFEKGRRAAEALLRAPAQAGTPIRIAAQFVAGDSSAAAWELETE</sequence>
<reference evidence="5 6" key="1">
    <citation type="submission" date="2017-08" db="EMBL/GenBank/DDBJ databases">
        <title>Infants hospitalized years apart are colonized by the same room-sourced microbial strains.</title>
        <authorList>
            <person name="Brooks B."/>
            <person name="Olm M.R."/>
            <person name="Firek B.A."/>
            <person name="Baker R."/>
            <person name="Thomas B.C."/>
            <person name="Morowitz M.J."/>
            <person name="Banfield J.F."/>
        </authorList>
    </citation>
    <scope>NUCLEOTIDE SEQUENCE [LARGE SCALE GENOMIC DNA]</scope>
    <source>
        <strain evidence="5">S2_018_000_R3_110</strain>
    </source>
</reference>
<dbReference type="InterPro" id="IPR010982">
    <property type="entry name" value="Lambda_DNA-bd_dom_sf"/>
</dbReference>
<evidence type="ECO:0000259" key="4">
    <source>
        <dbReference type="PROSITE" id="PS50932"/>
    </source>
</evidence>
<dbReference type="GO" id="GO:0000976">
    <property type="term" value="F:transcription cis-regulatory region binding"/>
    <property type="evidence" value="ECO:0007669"/>
    <property type="project" value="TreeGrafter"/>
</dbReference>
<accession>A0A2W4ZIA5</accession>
<dbReference type="EMBL" id="QFNF01000001">
    <property type="protein sequence ID" value="PZO81097.1"/>
    <property type="molecule type" value="Genomic_DNA"/>
</dbReference>
<dbReference type="Gene3D" id="3.40.50.2300">
    <property type="match status" value="2"/>
</dbReference>
<dbReference type="Proteomes" id="UP000248614">
    <property type="component" value="Unassembled WGS sequence"/>
</dbReference>
<evidence type="ECO:0000256" key="1">
    <source>
        <dbReference type="ARBA" id="ARBA00023015"/>
    </source>
</evidence>
<protein>
    <submittedName>
        <fullName evidence="5">LacI family transcriptional regulator</fullName>
    </submittedName>
</protein>
<name>A0A2W4ZIA5_9SPHN</name>
<proteinExistence type="predicted"/>
<dbReference type="CDD" id="cd06279">
    <property type="entry name" value="PBP1_LacI-like"/>
    <property type="match status" value="1"/>
</dbReference>
<dbReference type="InterPro" id="IPR028082">
    <property type="entry name" value="Peripla_BP_I"/>
</dbReference>
<organism evidence="5 6">
    <name type="scientific">Sphingomonas hengshuiensis</name>
    <dbReference type="NCBI Taxonomy" id="1609977"/>
    <lineage>
        <taxon>Bacteria</taxon>
        <taxon>Pseudomonadati</taxon>
        <taxon>Pseudomonadota</taxon>
        <taxon>Alphaproteobacteria</taxon>
        <taxon>Sphingomonadales</taxon>
        <taxon>Sphingomonadaceae</taxon>
        <taxon>Sphingomonas</taxon>
    </lineage>
</organism>
<evidence type="ECO:0000313" key="5">
    <source>
        <dbReference type="EMBL" id="PZO81097.1"/>
    </source>
</evidence>
<dbReference type="PANTHER" id="PTHR30146:SF138">
    <property type="entry name" value="TRANSCRIPTIONAL REGULATORY PROTEIN"/>
    <property type="match status" value="1"/>
</dbReference>
<dbReference type="SMART" id="SM00354">
    <property type="entry name" value="HTH_LACI"/>
    <property type="match status" value="1"/>
</dbReference>
<dbReference type="PANTHER" id="PTHR30146">
    <property type="entry name" value="LACI-RELATED TRANSCRIPTIONAL REPRESSOR"/>
    <property type="match status" value="1"/>
</dbReference>
<dbReference type="AlphaFoldDB" id="A0A2W4ZIA5"/>
<dbReference type="PROSITE" id="PS50932">
    <property type="entry name" value="HTH_LACI_2"/>
    <property type="match status" value="1"/>
</dbReference>
<dbReference type="InterPro" id="IPR046335">
    <property type="entry name" value="LacI/GalR-like_sensor"/>
</dbReference>
<dbReference type="GO" id="GO:0003700">
    <property type="term" value="F:DNA-binding transcription factor activity"/>
    <property type="evidence" value="ECO:0007669"/>
    <property type="project" value="TreeGrafter"/>
</dbReference>